<keyword evidence="1" id="KW-0812">Transmembrane</keyword>
<keyword evidence="3" id="KW-1185">Reference proteome</keyword>
<dbReference type="AlphaFoldDB" id="A0A1I2XUW8"/>
<feature type="transmembrane region" description="Helical" evidence="1">
    <location>
        <begin position="39"/>
        <end position="59"/>
    </location>
</feature>
<gene>
    <name evidence="2" type="ORF">SAMN05660649_04131</name>
</gene>
<keyword evidence="1" id="KW-1133">Transmembrane helix</keyword>
<accession>A0A1I2XUW8</accession>
<protein>
    <submittedName>
        <fullName evidence="2">Uncharacterized protein</fullName>
    </submittedName>
</protein>
<dbReference type="Proteomes" id="UP000199337">
    <property type="component" value="Unassembled WGS sequence"/>
</dbReference>
<evidence type="ECO:0000313" key="3">
    <source>
        <dbReference type="Proteomes" id="UP000199337"/>
    </source>
</evidence>
<dbReference type="STRING" id="341036.SAMN05660649_04131"/>
<keyword evidence="1" id="KW-0472">Membrane</keyword>
<name>A0A1I2XUW8_9FIRM</name>
<reference evidence="3" key="1">
    <citation type="submission" date="2016-10" db="EMBL/GenBank/DDBJ databases">
        <authorList>
            <person name="Varghese N."/>
            <person name="Submissions S."/>
        </authorList>
    </citation>
    <scope>NUCLEOTIDE SEQUENCE [LARGE SCALE GENOMIC DNA]</scope>
    <source>
        <strain evidence="3">DSM 17038</strain>
    </source>
</reference>
<evidence type="ECO:0000313" key="2">
    <source>
        <dbReference type="EMBL" id="SFH17240.1"/>
    </source>
</evidence>
<dbReference type="RefSeq" id="WP_131820803.1">
    <property type="nucleotide sequence ID" value="NZ_FOOX01000019.1"/>
</dbReference>
<dbReference type="OrthoDB" id="1813557at2"/>
<sequence length="61" mass="6622">MEVRGLNLVLVLIAVIAIGLSFISIALPSGTFPNSSPGILYWNIPCALISFSIAMYFCFKK</sequence>
<feature type="transmembrane region" description="Helical" evidence="1">
    <location>
        <begin position="7"/>
        <end position="27"/>
    </location>
</feature>
<proteinExistence type="predicted"/>
<dbReference type="EMBL" id="FOOX01000019">
    <property type="protein sequence ID" value="SFH17240.1"/>
    <property type="molecule type" value="Genomic_DNA"/>
</dbReference>
<evidence type="ECO:0000256" key="1">
    <source>
        <dbReference type="SAM" id="Phobius"/>
    </source>
</evidence>
<organism evidence="2 3">
    <name type="scientific">Desulfotruncus arcticus DSM 17038</name>
    <dbReference type="NCBI Taxonomy" id="1121424"/>
    <lineage>
        <taxon>Bacteria</taxon>
        <taxon>Bacillati</taxon>
        <taxon>Bacillota</taxon>
        <taxon>Clostridia</taxon>
        <taxon>Eubacteriales</taxon>
        <taxon>Desulfallaceae</taxon>
        <taxon>Desulfotruncus</taxon>
    </lineage>
</organism>